<feature type="transmembrane region" description="Helical" evidence="1">
    <location>
        <begin position="132"/>
        <end position="154"/>
    </location>
</feature>
<reference evidence="2" key="1">
    <citation type="journal article" date="2019" name="G3 (Bethesda)">
        <title>Genome Assemblies of Two Rare Opportunistic Yeast Pathogens: Diutina rugosa (syn. Candida rugosa) and Trichomonascus ciferrii (syn. Candida ciferrii).</title>
        <authorList>
            <person name="Mixao V."/>
            <person name="Saus E."/>
            <person name="Hansen A.P."/>
            <person name="Lass-Florl C."/>
            <person name="Gabaldon T."/>
        </authorList>
    </citation>
    <scope>NUCLEOTIDE SEQUENCE</scope>
    <source>
        <strain evidence="2">CBS 4856</strain>
    </source>
</reference>
<dbReference type="AlphaFoldDB" id="A0A642V9E4"/>
<accession>A0A642V9E4</accession>
<dbReference type="InterPro" id="IPR033481">
    <property type="entry name" value="Dni1/Fig1"/>
</dbReference>
<proteinExistence type="predicted"/>
<protein>
    <recommendedName>
        <fullName evidence="4">MARVEL domain-containing protein</fullName>
    </recommendedName>
</protein>
<keyword evidence="1" id="KW-0812">Transmembrane</keyword>
<organism evidence="2 3">
    <name type="scientific">Trichomonascus ciferrii</name>
    <dbReference type="NCBI Taxonomy" id="44093"/>
    <lineage>
        <taxon>Eukaryota</taxon>
        <taxon>Fungi</taxon>
        <taxon>Dikarya</taxon>
        <taxon>Ascomycota</taxon>
        <taxon>Saccharomycotina</taxon>
        <taxon>Dipodascomycetes</taxon>
        <taxon>Dipodascales</taxon>
        <taxon>Trichomonascaceae</taxon>
        <taxon>Trichomonascus</taxon>
        <taxon>Trichomonascus ciferrii complex</taxon>
    </lineage>
</organism>
<dbReference type="GO" id="GO:0000747">
    <property type="term" value="P:conjugation with cellular fusion"/>
    <property type="evidence" value="ECO:0007669"/>
    <property type="project" value="TreeGrafter"/>
</dbReference>
<sequence>MVYRINSASKYYKSIEDTYTKDGNKTYSDMKLRAGYLAICASGGDESFCSARGNLTKLQIYPPINIYGSSNNTEEGKKEAIAVLDPVVLAGMFSNEVVSPVILIFALFFNVLGFLCALWPSGTTSTRSIIQTVGITCVFLGWFFWTIGAVWFQVAGKATTSMVNQSSMTILEASVGGRAQAMTWTAFSFLTIAVALILVLKRKQSREQALAQAKESA</sequence>
<dbReference type="OrthoDB" id="4089394at2759"/>
<keyword evidence="1" id="KW-1133">Transmembrane helix</keyword>
<feature type="transmembrane region" description="Helical" evidence="1">
    <location>
        <begin position="97"/>
        <end position="120"/>
    </location>
</feature>
<dbReference type="PANTHER" id="PTHR28092">
    <property type="entry name" value="FACTOR-INDUCED GENE 1 PROTEIN"/>
    <property type="match status" value="1"/>
</dbReference>
<name>A0A642V9E4_9ASCO</name>
<evidence type="ECO:0000313" key="3">
    <source>
        <dbReference type="Proteomes" id="UP000761534"/>
    </source>
</evidence>
<dbReference type="Pfam" id="PF12351">
    <property type="entry name" value="Fig1"/>
    <property type="match status" value="1"/>
</dbReference>
<evidence type="ECO:0008006" key="4">
    <source>
        <dbReference type="Google" id="ProtNLM"/>
    </source>
</evidence>
<dbReference type="PANTHER" id="PTHR28092:SF1">
    <property type="entry name" value="FACTOR-INDUCED GENE 1 PROTEIN"/>
    <property type="match status" value="1"/>
</dbReference>
<dbReference type="GO" id="GO:0043332">
    <property type="term" value="C:mating projection tip"/>
    <property type="evidence" value="ECO:0007669"/>
    <property type="project" value="TreeGrafter"/>
</dbReference>
<evidence type="ECO:0000313" key="2">
    <source>
        <dbReference type="EMBL" id="KAA8916752.1"/>
    </source>
</evidence>
<gene>
    <name evidence="2" type="ORF">TRICI_001108</name>
</gene>
<comment type="caution">
    <text evidence="2">The sequence shown here is derived from an EMBL/GenBank/DDBJ whole genome shotgun (WGS) entry which is preliminary data.</text>
</comment>
<dbReference type="Proteomes" id="UP000761534">
    <property type="component" value="Unassembled WGS sequence"/>
</dbReference>
<dbReference type="VEuPathDB" id="FungiDB:TRICI_001108"/>
<feature type="transmembrane region" description="Helical" evidence="1">
    <location>
        <begin position="181"/>
        <end position="200"/>
    </location>
</feature>
<dbReference type="EMBL" id="SWFS01000083">
    <property type="protein sequence ID" value="KAA8916752.1"/>
    <property type="molecule type" value="Genomic_DNA"/>
</dbReference>
<keyword evidence="3" id="KW-1185">Reference proteome</keyword>
<keyword evidence="1" id="KW-0472">Membrane</keyword>
<dbReference type="GO" id="GO:0016020">
    <property type="term" value="C:membrane"/>
    <property type="evidence" value="ECO:0007669"/>
    <property type="project" value="InterPro"/>
</dbReference>
<evidence type="ECO:0000256" key="1">
    <source>
        <dbReference type="SAM" id="Phobius"/>
    </source>
</evidence>